<name>A0A1Y5S7G6_9PROT</name>
<keyword evidence="3" id="KW-1185">Reference proteome</keyword>
<evidence type="ECO:0000313" key="2">
    <source>
        <dbReference type="EMBL" id="SLN31900.1"/>
    </source>
</evidence>
<protein>
    <recommendedName>
        <fullName evidence="4">Phage minor structural protein GP20</fullName>
    </recommendedName>
</protein>
<dbReference type="RefSeq" id="WP_139839536.1">
    <property type="nucleotide sequence ID" value="NZ_FWFR01000001.1"/>
</dbReference>
<feature type="compositionally biased region" description="Low complexity" evidence="1">
    <location>
        <begin position="150"/>
        <end position="176"/>
    </location>
</feature>
<dbReference type="AlphaFoldDB" id="A0A1Y5S7G6"/>
<gene>
    <name evidence="2" type="ORF">OCH7691_01159</name>
</gene>
<evidence type="ECO:0000256" key="1">
    <source>
        <dbReference type="SAM" id="MobiDB-lite"/>
    </source>
</evidence>
<feature type="compositionally biased region" description="Basic and acidic residues" evidence="1">
    <location>
        <begin position="114"/>
        <end position="128"/>
    </location>
</feature>
<evidence type="ECO:0008006" key="4">
    <source>
        <dbReference type="Google" id="ProtNLM"/>
    </source>
</evidence>
<dbReference type="EMBL" id="FWFR01000001">
    <property type="protein sequence ID" value="SLN31900.1"/>
    <property type="molecule type" value="Genomic_DNA"/>
</dbReference>
<dbReference type="InParanoid" id="A0A1Y5S7G6"/>
<sequence>MAPEFDFPAEVDDLASVPEPFRALYEPTEEGGASLLATLRARLADAAEKPVLTERLAELQARAETMDQALREREAALAGHALERAVGDAVGVARIRPEARADVLRAAREAFEADGDGGVRPRDAEAQRRGQTLPQWIEQQKETAPHWWPASAGSGAAGADATAGTGGRATSYAAAGDLAPEEYVRRRRDGSLQ</sequence>
<organism evidence="2 3">
    <name type="scientific">Oceanibacterium hippocampi</name>
    <dbReference type="NCBI Taxonomy" id="745714"/>
    <lineage>
        <taxon>Bacteria</taxon>
        <taxon>Pseudomonadati</taxon>
        <taxon>Pseudomonadota</taxon>
        <taxon>Alphaproteobacteria</taxon>
        <taxon>Sneathiellales</taxon>
        <taxon>Sneathiellaceae</taxon>
        <taxon>Oceanibacterium</taxon>
    </lineage>
</organism>
<accession>A0A1Y5S7G6</accession>
<feature type="region of interest" description="Disordered" evidence="1">
    <location>
        <begin position="114"/>
        <end position="193"/>
    </location>
</feature>
<evidence type="ECO:0000313" key="3">
    <source>
        <dbReference type="Proteomes" id="UP000193200"/>
    </source>
</evidence>
<reference evidence="2 3" key="1">
    <citation type="submission" date="2017-03" db="EMBL/GenBank/DDBJ databases">
        <authorList>
            <person name="Afonso C.L."/>
            <person name="Miller P.J."/>
            <person name="Scott M.A."/>
            <person name="Spackman E."/>
            <person name="Goraichik I."/>
            <person name="Dimitrov K.M."/>
            <person name="Suarez D.L."/>
            <person name="Swayne D.E."/>
        </authorList>
    </citation>
    <scope>NUCLEOTIDE SEQUENCE [LARGE SCALE GENOMIC DNA]</scope>
    <source>
        <strain evidence="2 3">CECT 7691</strain>
    </source>
</reference>
<proteinExistence type="predicted"/>
<dbReference type="Proteomes" id="UP000193200">
    <property type="component" value="Unassembled WGS sequence"/>
</dbReference>
<feature type="compositionally biased region" description="Polar residues" evidence="1">
    <location>
        <begin position="129"/>
        <end position="138"/>
    </location>
</feature>